<protein>
    <recommendedName>
        <fullName evidence="3">Alcohol dehydrogenase iron-type/glycerol dehydrogenase GldA domain-containing protein</fullName>
    </recommendedName>
</protein>
<evidence type="ECO:0008006" key="3">
    <source>
        <dbReference type="Google" id="ProtNLM"/>
    </source>
</evidence>
<accession>A0ABT5WZJ4</accession>
<dbReference type="RefSeq" id="WP_275470811.1">
    <property type="nucleotide sequence ID" value="NZ_JAPDSH010000001.1"/>
</dbReference>
<dbReference type="EMBL" id="JAPDSH010000001">
    <property type="protein sequence ID" value="MDF0479173.1"/>
    <property type="molecule type" value="Genomic_DNA"/>
</dbReference>
<gene>
    <name evidence="1" type="ORF">OL233_02635</name>
</gene>
<sequence>MGISHFFRKKKTVLGHQDIITEARLLTKENLSQEDLQEQLQKLFVAAVDEGSLERMPSKREVADLIKLVSL</sequence>
<dbReference type="Proteomes" id="UP001147148">
    <property type="component" value="Unassembled WGS sequence"/>
</dbReference>
<reference evidence="1" key="1">
    <citation type="submission" date="2022-10" db="EMBL/GenBank/DDBJ databases">
        <title>Vagococcus sp. isolated from poultry meat.</title>
        <authorList>
            <person name="Johansson P."/>
            <person name="Bjorkroth J."/>
        </authorList>
    </citation>
    <scope>NUCLEOTIDE SEQUENCE</scope>
    <source>
        <strain evidence="1">PNs007</strain>
    </source>
</reference>
<evidence type="ECO:0000313" key="1">
    <source>
        <dbReference type="EMBL" id="MDF0479173.1"/>
    </source>
</evidence>
<organism evidence="1 2">
    <name type="scientific">Vagococcus proximus</name>
    <dbReference type="NCBI Taxonomy" id="2991417"/>
    <lineage>
        <taxon>Bacteria</taxon>
        <taxon>Bacillati</taxon>
        <taxon>Bacillota</taxon>
        <taxon>Bacilli</taxon>
        <taxon>Lactobacillales</taxon>
        <taxon>Enterococcaceae</taxon>
        <taxon>Vagococcus</taxon>
    </lineage>
</organism>
<keyword evidence="2" id="KW-1185">Reference proteome</keyword>
<evidence type="ECO:0000313" key="2">
    <source>
        <dbReference type="Proteomes" id="UP001147148"/>
    </source>
</evidence>
<proteinExistence type="predicted"/>
<comment type="caution">
    <text evidence="1">The sequence shown here is derived from an EMBL/GenBank/DDBJ whole genome shotgun (WGS) entry which is preliminary data.</text>
</comment>
<name>A0ABT5WZJ4_9ENTE</name>